<dbReference type="PROSITE" id="PS51257">
    <property type="entry name" value="PROKAR_LIPOPROTEIN"/>
    <property type="match status" value="1"/>
</dbReference>
<dbReference type="PANTHER" id="PTHR33619:SF3">
    <property type="entry name" value="POLYSACCHARIDE EXPORT PROTEIN GFCE-RELATED"/>
    <property type="match status" value="1"/>
</dbReference>
<dbReference type="PANTHER" id="PTHR33619">
    <property type="entry name" value="POLYSACCHARIDE EXPORT PROTEIN GFCE-RELATED"/>
    <property type="match status" value="1"/>
</dbReference>
<keyword evidence="1" id="KW-0732">Signal</keyword>
<dbReference type="InterPro" id="IPR049712">
    <property type="entry name" value="Poly_export"/>
</dbReference>
<proteinExistence type="predicted"/>
<comment type="caution">
    <text evidence="4">The sequence shown here is derived from an EMBL/GenBank/DDBJ whole genome shotgun (WGS) entry which is preliminary data.</text>
</comment>
<evidence type="ECO:0000313" key="5">
    <source>
        <dbReference type="Proteomes" id="UP001589828"/>
    </source>
</evidence>
<dbReference type="Pfam" id="PF10531">
    <property type="entry name" value="SLBB"/>
    <property type="match status" value="1"/>
</dbReference>
<reference evidence="4 5" key="1">
    <citation type="submission" date="2024-09" db="EMBL/GenBank/DDBJ databases">
        <authorList>
            <person name="Sun Q."/>
            <person name="Mori K."/>
        </authorList>
    </citation>
    <scope>NUCLEOTIDE SEQUENCE [LARGE SCALE GENOMIC DNA]</scope>
    <source>
        <strain evidence="4 5">NCAIM B.02415</strain>
    </source>
</reference>
<organism evidence="4 5">
    <name type="scientific">Mucilaginibacter angelicae</name>
    <dbReference type="NCBI Taxonomy" id="869718"/>
    <lineage>
        <taxon>Bacteria</taxon>
        <taxon>Pseudomonadati</taxon>
        <taxon>Bacteroidota</taxon>
        <taxon>Sphingobacteriia</taxon>
        <taxon>Sphingobacteriales</taxon>
        <taxon>Sphingobacteriaceae</taxon>
        <taxon>Mucilaginibacter</taxon>
    </lineage>
</organism>
<protein>
    <submittedName>
        <fullName evidence="4">Polysaccharide biosynthesis/export family protein</fullName>
    </submittedName>
</protein>
<keyword evidence="5" id="KW-1185">Reference proteome</keyword>
<dbReference type="Pfam" id="PF02563">
    <property type="entry name" value="Poly_export"/>
    <property type="match status" value="1"/>
</dbReference>
<feature type="domain" description="Soluble ligand binding" evidence="3">
    <location>
        <begin position="161"/>
        <end position="214"/>
    </location>
</feature>
<gene>
    <name evidence="4" type="ORF">ACFFGT_18810</name>
</gene>
<evidence type="ECO:0000256" key="1">
    <source>
        <dbReference type="ARBA" id="ARBA00022729"/>
    </source>
</evidence>
<sequence length="275" mass="29961">MRKSYIVNSFLLLFILFISAGLFSCNTSKKVKYFQNIPDSGQLKAIAKAEYVPLKIQSDDILTVVVQTIDPQSTLVINSANLPTATTGSILSASNATLSPANTQIGSGYLVDKEGFISVPILGRIKLAGLTTTAAADTVKSVASKYFKEPVATVRFANFRVNITGEVLKPGVYVLPNEKVSVLDAIALAGDLTIFGKRDNVLLIRENEDGTKTPYRFNLKKTDVMTSPYFYLHQNDMIYVEPGPGKVSATDASQARYYTLIGSLLSVLIVLFTRK</sequence>
<dbReference type="InterPro" id="IPR019554">
    <property type="entry name" value="Soluble_ligand-bd"/>
</dbReference>
<name>A0ABV6L9Y8_9SPHI</name>
<accession>A0ABV6L9Y8</accession>
<dbReference type="EMBL" id="JBHLTS010000024">
    <property type="protein sequence ID" value="MFC0516281.1"/>
    <property type="molecule type" value="Genomic_DNA"/>
</dbReference>
<dbReference type="Gene3D" id="3.10.560.10">
    <property type="entry name" value="Outer membrane lipoprotein wza domain like"/>
    <property type="match status" value="1"/>
</dbReference>
<dbReference type="Proteomes" id="UP001589828">
    <property type="component" value="Unassembled WGS sequence"/>
</dbReference>
<feature type="domain" description="Polysaccharide export protein N-terminal" evidence="2">
    <location>
        <begin position="54"/>
        <end position="156"/>
    </location>
</feature>
<evidence type="ECO:0000259" key="3">
    <source>
        <dbReference type="Pfam" id="PF10531"/>
    </source>
</evidence>
<dbReference type="RefSeq" id="WP_377024077.1">
    <property type="nucleotide sequence ID" value="NZ_JBHLTS010000024.1"/>
</dbReference>
<dbReference type="InterPro" id="IPR003715">
    <property type="entry name" value="Poly_export_N"/>
</dbReference>
<evidence type="ECO:0000313" key="4">
    <source>
        <dbReference type="EMBL" id="MFC0516281.1"/>
    </source>
</evidence>
<evidence type="ECO:0000259" key="2">
    <source>
        <dbReference type="Pfam" id="PF02563"/>
    </source>
</evidence>